<evidence type="ECO:0000259" key="4">
    <source>
        <dbReference type="Pfam" id="PF00891"/>
    </source>
</evidence>
<dbReference type="PANTHER" id="PTHR43712">
    <property type="entry name" value="PUTATIVE (AFU_ORTHOLOGUE AFUA_4G14580)-RELATED"/>
    <property type="match status" value="1"/>
</dbReference>
<evidence type="ECO:0000256" key="2">
    <source>
        <dbReference type="ARBA" id="ARBA00022679"/>
    </source>
</evidence>
<sequence>MSDFAAVPSVNPRALMELSSGFFAAKTLAAAVELNLFGLLSERGGLTIEELANERDIHPRPAEMLLSGCASLGLLVTDGQRFVNSPLAAEYLVPGGRYYFGDYITMLDQRVYPGWMKLSEGLRRNAPTTWDPRERPSLFDPRDPDMMRTFWRGMHSMSVFTARALGDAYDFTRVRRLLDIGGGGAAYTIELCRAYPHLTATVYDLPFVCEQTKVRIAEAGLGHRIACVGGDFFADDELPGEHDAALLSSVMHDWSEAEDLTILRKARAALPAGGAILISELLMDDDRSGPAPAAMFNLLMLVETQRGRNYTGAQYERWLREVGCHEVVRIPVKGISANAVVVGTVR</sequence>
<feature type="domain" description="O-methyltransferase dimerisation" evidence="5">
    <location>
        <begin position="16"/>
        <end position="93"/>
    </location>
</feature>
<dbReference type="InterPro" id="IPR001077">
    <property type="entry name" value="COMT_C"/>
</dbReference>
<reference evidence="6 7" key="1">
    <citation type="submission" date="2021-12" db="EMBL/GenBank/DDBJ databases">
        <title>Discovery of the Pendulisporaceae a myxobacterial family with distinct sporulation behavior and unique specialized metabolism.</title>
        <authorList>
            <person name="Garcia R."/>
            <person name="Popoff A."/>
            <person name="Bader C.D."/>
            <person name="Loehr J."/>
            <person name="Walesch S."/>
            <person name="Walt C."/>
            <person name="Boldt J."/>
            <person name="Bunk B."/>
            <person name="Haeckl F.J.F.P.J."/>
            <person name="Gunesch A.P."/>
            <person name="Birkelbach J."/>
            <person name="Nuebel U."/>
            <person name="Pietschmann T."/>
            <person name="Bach T."/>
            <person name="Mueller R."/>
        </authorList>
    </citation>
    <scope>NUCLEOTIDE SEQUENCE [LARGE SCALE GENOMIC DNA]</scope>
    <source>
        <strain evidence="6 7">MSr12523</strain>
    </source>
</reference>
<keyword evidence="3" id="KW-0949">S-adenosyl-L-methionine</keyword>
<feature type="domain" description="O-methyltransferase C-terminal" evidence="4">
    <location>
        <begin position="141"/>
        <end position="323"/>
    </location>
</feature>
<dbReference type="PANTHER" id="PTHR43712:SF2">
    <property type="entry name" value="O-METHYLTRANSFERASE CICE"/>
    <property type="match status" value="1"/>
</dbReference>
<dbReference type="PIRSF" id="PIRSF005739">
    <property type="entry name" value="O-mtase"/>
    <property type="match status" value="1"/>
</dbReference>
<keyword evidence="7" id="KW-1185">Reference proteome</keyword>
<evidence type="ECO:0000256" key="1">
    <source>
        <dbReference type="ARBA" id="ARBA00022603"/>
    </source>
</evidence>
<keyword evidence="1" id="KW-0489">Methyltransferase</keyword>
<dbReference type="Pfam" id="PF00891">
    <property type="entry name" value="Methyltransf_2"/>
    <property type="match status" value="1"/>
</dbReference>
<name>A0ABZ2JXU6_9BACT</name>
<dbReference type="SUPFAM" id="SSF53335">
    <property type="entry name" value="S-adenosyl-L-methionine-dependent methyltransferases"/>
    <property type="match status" value="1"/>
</dbReference>
<dbReference type="Proteomes" id="UP001379533">
    <property type="component" value="Chromosome"/>
</dbReference>
<dbReference type="CDD" id="cd02440">
    <property type="entry name" value="AdoMet_MTases"/>
    <property type="match status" value="1"/>
</dbReference>
<dbReference type="RefSeq" id="WP_394840532.1">
    <property type="nucleotide sequence ID" value="NZ_CP089982.1"/>
</dbReference>
<gene>
    <name evidence="6" type="ORF">LZC95_25860</name>
</gene>
<evidence type="ECO:0000313" key="7">
    <source>
        <dbReference type="Proteomes" id="UP001379533"/>
    </source>
</evidence>
<dbReference type="InterPro" id="IPR029063">
    <property type="entry name" value="SAM-dependent_MTases_sf"/>
</dbReference>
<evidence type="ECO:0000256" key="3">
    <source>
        <dbReference type="ARBA" id="ARBA00022691"/>
    </source>
</evidence>
<evidence type="ECO:0000259" key="5">
    <source>
        <dbReference type="Pfam" id="PF08100"/>
    </source>
</evidence>
<dbReference type="SUPFAM" id="SSF46785">
    <property type="entry name" value="Winged helix' DNA-binding domain"/>
    <property type="match status" value="1"/>
</dbReference>
<accession>A0ABZ2JXU6</accession>
<evidence type="ECO:0000313" key="6">
    <source>
        <dbReference type="EMBL" id="WXA89918.1"/>
    </source>
</evidence>
<dbReference type="EMBL" id="CP089982">
    <property type="protein sequence ID" value="WXA89918.1"/>
    <property type="molecule type" value="Genomic_DNA"/>
</dbReference>
<dbReference type="Gene3D" id="1.10.10.10">
    <property type="entry name" value="Winged helix-like DNA-binding domain superfamily/Winged helix DNA-binding domain"/>
    <property type="match status" value="1"/>
</dbReference>
<dbReference type="Gene3D" id="3.40.50.150">
    <property type="entry name" value="Vaccinia Virus protein VP39"/>
    <property type="match status" value="1"/>
</dbReference>
<proteinExistence type="predicted"/>
<keyword evidence="2" id="KW-0808">Transferase</keyword>
<dbReference type="PROSITE" id="PS51683">
    <property type="entry name" value="SAM_OMT_II"/>
    <property type="match status" value="1"/>
</dbReference>
<dbReference type="InterPro" id="IPR016461">
    <property type="entry name" value="COMT-like"/>
</dbReference>
<dbReference type="InterPro" id="IPR036390">
    <property type="entry name" value="WH_DNA-bd_sf"/>
</dbReference>
<dbReference type="InterPro" id="IPR012967">
    <property type="entry name" value="COMT_dimerisation"/>
</dbReference>
<dbReference type="Pfam" id="PF08100">
    <property type="entry name" value="Dimerisation"/>
    <property type="match status" value="1"/>
</dbReference>
<organism evidence="6 7">
    <name type="scientific">Pendulispora brunnea</name>
    <dbReference type="NCBI Taxonomy" id="2905690"/>
    <lineage>
        <taxon>Bacteria</taxon>
        <taxon>Pseudomonadati</taxon>
        <taxon>Myxococcota</taxon>
        <taxon>Myxococcia</taxon>
        <taxon>Myxococcales</taxon>
        <taxon>Sorangiineae</taxon>
        <taxon>Pendulisporaceae</taxon>
        <taxon>Pendulispora</taxon>
    </lineage>
</organism>
<protein>
    <submittedName>
        <fullName evidence="6">Acetylserotonin O-methyltransferase</fullName>
    </submittedName>
</protein>
<dbReference type="InterPro" id="IPR036388">
    <property type="entry name" value="WH-like_DNA-bd_sf"/>
</dbReference>